<organism evidence="1 2">
    <name type="scientific">Mycoplasmopsis edwardii</name>
    <dbReference type="NCBI Taxonomy" id="53558"/>
    <lineage>
        <taxon>Bacteria</taxon>
        <taxon>Bacillati</taxon>
        <taxon>Mycoplasmatota</taxon>
        <taxon>Mycoplasmoidales</taxon>
        <taxon>Metamycoplasmataceae</taxon>
        <taxon>Mycoplasmopsis</taxon>
    </lineage>
</organism>
<name>A0A3B0Q8K4_9BACT</name>
<dbReference type="EMBL" id="LS991951">
    <property type="protein sequence ID" value="SYV96731.1"/>
    <property type="molecule type" value="Genomic_DNA"/>
</dbReference>
<keyword evidence="2" id="KW-1185">Reference proteome</keyword>
<evidence type="ECO:0000313" key="1">
    <source>
        <dbReference type="EMBL" id="SYV96731.1"/>
    </source>
</evidence>
<dbReference type="InterPro" id="IPR017853">
    <property type="entry name" value="GH"/>
</dbReference>
<sequence length="69" mass="8034">MHVRDFTSLLKDTSFHKKKASFKNLIDAGIFKYLKKLNITHLQLLPIHSAYTVNDLNKKIYKKSQGTGW</sequence>
<proteinExistence type="predicted"/>
<feature type="non-terminal residue" evidence="1">
    <location>
        <position position="69"/>
    </location>
</feature>
<dbReference type="Proteomes" id="UP000257559">
    <property type="component" value="Chromosome"/>
</dbReference>
<dbReference type="KEGG" id="medw:NCTC10132_00061"/>
<gene>
    <name evidence="1" type="ORF">NCTC10132_00061</name>
</gene>
<dbReference type="Gene3D" id="3.20.20.80">
    <property type="entry name" value="Glycosidases"/>
    <property type="match status" value="1"/>
</dbReference>
<dbReference type="SUPFAM" id="SSF51445">
    <property type="entry name" value="(Trans)glycosidases"/>
    <property type="match status" value="1"/>
</dbReference>
<accession>A0A3B0Q8K4</accession>
<protein>
    <submittedName>
        <fullName evidence="1">Pullulanase, extracellular</fullName>
    </submittedName>
</protein>
<dbReference type="AlphaFoldDB" id="A0A3B0Q8K4"/>
<evidence type="ECO:0000313" key="2">
    <source>
        <dbReference type="Proteomes" id="UP000257559"/>
    </source>
</evidence>
<reference evidence="2" key="1">
    <citation type="submission" date="2018-06" db="EMBL/GenBank/DDBJ databases">
        <authorList>
            <consortium name="Pathogen Informatics"/>
        </authorList>
    </citation>
    <scope>NUCLEOTIDE SEQUENCE [LARGE SCALE GENOMIC DNA]</scope>
    <source>
        <strain evidence="2">NCTC10132</strain>
    </source>
</reference>